<keyword evidence="8" id="KW-1133">Transmembrane helix</keyword>
<feature type="compositionally biased region" description="Basic and acidic residues" evidence="13">
    <location>
        <begin position="573"/>
        <end position="601"/>
    </location>
</feature>
<dbReference type="Pfam" id="PF08740">
    <property type="entry name" value="BCS1_N"/>
    <property type="match status" value="1"/>
</dbReference>
<dbReference type="SMART" id="SM00382">
    <property type="entry name" value="AAA"/>
    <property type="match status" value="1"/>
</dbReference>
<dbReference type="InterPro" id="IPR003959">
    <property type="entry name" value="ATPase_AAA_core"/>
</dbReference>
<dbReference type="AlphaFoldDB" id="A0AAD5V4H3"/>
<evidence type="ECO:0000256" key="4">
    <source>
        <dbReference type="ARBA" id="ARBA00022741"/>
    </source>
</evidence>
<evidence type="ECO:0000256" key="2">
    <source>
        <dbReference type="ARBA" id="ARBA00007448"/>
    </source>
</evidence>
<feature type="region of interest" description="Disordered" evidence="13">
    <location>
        <begin position="476"/>
        <end position="524"/>
    </location>
</feature>
<feature type="compositionally biased region" description="Low complexity" evidence="13">
    <location>
        <begin position="602"/>
        <end position="612"/>
    </location>
</feature>
<keyword evidence="6" id="KW-0378">Hydrolase</keyword>
<feature type="compositionally biased region" description="Basic residues" evidence="13">
    <location>
        <begin position="627"/>
        <end position="646"/>
    </location>
</feature>
<feature type="domain" description="AAA+ ATPase" evidence="14">
    <location>
        <begin position="297"/>
        <end position="450"/>
    </location>
</feature>
<dbReference type="GO" id="GO:0005524">
    <property type="term" value="F:ATP binding"/>
    <property type="evidence" value="ECO:0007669"/>
    <property type="project" value="UniProtKB-KW"/>
</dbReference>
<dbReference type="InterPro" id="IPR027417">
    <property type="entry name" value="P-loop_NTPase"/>
</dbReference>
<dbReference type="PROSITE" id="PS00674">
    <property type="entry name" value="AAA"/>
    <property type="match status" value="1"/>
</dbReference>
<keyword evidence="4 12" id="KW-0547">Nucleotide-binding</keyword>
<evidence type="ECO:0000256" key="11">
    <source>
        <dbReference type="ARBA" id="ARBA00048778"/>
    </source>
</evidence>
<feature type="domain" description="BCS1 N-terminal" evidence="15">
    <location>
        <begin position="65"/>
        <end position="266"/>
    </location>
</feature>
<keyword evidence="17" id="KW-1185">Reference proteome</keyword>
<evidence type="ECO:0000256" key="6">
    <source>
        <dbReference type="ARBA" id="ARBA00022801"/>
    </source>
</evidence>
<dbReference type="InterPro" id="IPR014851">
    <property type="entry name" value="BCS1_N"/>
</dbReference>
<keyword evidence="3" id="KW-0812">Transmembrane</keyword>
<proteinExistence type="inferred from homology"/>
<dbReference type="GO" id="GO:0016887">
    <property type="term" value="F:ATP hydrolysis activity"/>
    <property type="evidence" value="ECO:0007669"/>
    <property type="project" value="InterPro"/>
</dbReference>
<dbReference type="Pfam" id="PF00004">
    <property type="entry name" value="AAA"/>
    <property type="match status" value="2"/>
</dbReference>
<keyword evidence="5" id="KW-0999">Mitochondrion inner membrane</keyword>
<evidence type="ECO:0000256" key="10">
    <source>
        <dbReference type="ARBA" id="ARBA00023136"/>
    </source>
</evidence>
<keyword evidence="9" id="KW-0496">Mitochondrion</keyword>
<evidence type="ECO:0000256" key="7">
    <source>
        <dbReference type="ARBA" id="ARBA00022840"/>
    </source>
</evidence>
<evidence type="ECO:0000259" key="15">
    <source>
        <dbReference type="SMART" id="SM01024"/>
    </source>
</evidence>
<dbReference type="InterPro" id="IPR050747">
    <property type="entry name" value="Mitochondrial_chaperone_BCS1"/>
</dbReference>
<evidence type="ECO:0000256" key="1">
    <source>
        <dbReference type="ARBA" id="ARBA00004434"/>
    </source>
</evidence>
<dbReference type="PANTHER" id="PTHR23070">
    <property type="entry name" value="BCS1 AAA-TYPE ATPASE"/>
    <property type="match status" value="1"/>
</dbReference>
<evidence type="ECO:0000313" key="16">
    <source>
        <dbReference type="EMBL" id="KAJ3486114.1"/>
    </source>
</evidence>
<comment type="subcellular location">
    <subcellularLocation>
        <location evidence="1">Mitochondrion inner membrane</location>
        <topology evidence="1">Single-pass membrane protein</topology>
    </subcellularLocation>
</comment>
<evidence type="ECO:0000256" key="8">
    <source>
        <dbReference type="ARBA" id="ARBA00022989"/>
    </source>
</evidence>
<name>A0AAD5V4H3_9APHY</name>
<dbReference type="SMART" id="SM01024">
    <property type="entry name" value="BCS1_N"/>
    <property type="match status" value="1"/>
</dbReference>
<comment type="similarity">
    <text evidence="2">Belongs to the AAA ATPase family. BCS1 subfamily.</text>
</comment>
<evidence type="ECO:0000256" key="3">
    <source>
        <dbReference type="ARBA" id="ARBA00022692"/>
    </source>
</evidence>
<evidence type="ECO:0000256" key="12">
    <source>
        <dbReference type="RuleBase" id="RU003651"/>
    </source>
</evidence>
<feature type="region of interest" description="Disordered" evidence="13">
    <location>
        <begin position="370"/>
        <end position="397"/>
    </location>
</feature>
<evidence type="ECO:0008006" key="18">
    <source>
        <dbReference type="Google" id="ProtNLM"/>
    </source>
</evidence>
<evidence type="ECO:0000313" key="17">
    <source>
        <dbReference type="Proteomes" id="UP001212997"/>
    </source>
</evidence>
<gene>
    <name evidence="16" type="ORF">NLI96_g4465</name>
</gene>
<dbReference type="Gene3D" id="3.40.50.300">
    <property type="entry name" value="P-loop containing nucleotide triphosphate hydrolases"/>
    <property type="match status" value="1"/>
</dbReference>
<dbReference type="Pfam" id="PF25426">
    <property type="entry name" value="AAA_lid_BCS1"/>
    <property type="match status" value="1"/>
</dbReference>
<comment type="caution">
    <text evidence="16">The sequence shown here is derived from an EMBL/GenBank/DDBJ whole genome shotgun (WGS) entry which is preliminary data.</text>
</comment>
<dbReference type="EMBL" id="JANAWD010000131">
    <property type="protein sequence ID" value="KAJ3486114.1"/>
    <property type="molecule type" value="Genomic_DNA"/>
</dbReference>
<dbReference type="Proteomes" id="UP001212997">
    <property type="component" value="Unassembled WGS sequence"/>
</dbReference>
<organism evidence="16 17">
    <name type="scientific">Meripilus lineatus</name>
    <dbReference type="NCBI Taxonomy" id="2056292"/>
    <lineage>
        <taxon>Eukaryota</taxon>
        <taxon>Fungi</taxon>
        <taxon>Dikarya</taxon>
        <taxon>Basidiomycota</taxon>
        <taxon>Agaricomycotina</taxon>
        <taxon>Agaricomycetes</taxon>
        <taxon>Polyporales</taxon>
        <taxon>Meripilaceae</taxon>
        <taxon>Meripilus</taxon>
    </lineage>
</organism>
<keyword evidence="10" id="KW-0472">Membrane</keyword>
<comment type="catalytic activity">
    <reaction evidence="11">
        <text>ATP + H2O = ADP + phosphate + H(+)</text>
        <dbReference type="Rhea" id="RHEA:13065"/>
        <dbReference type="ChEBI" id="CHEBI:15377"/>
        <dbReference type="ChEBI" id="CHEBI:15378"/>
        <dbReference type="ChEBI" id="CHEBI:30616"/>
        <dbReference type="ChEBI" id="CHEBI:43474"/>
        <dbReference type="ChEBI" id="CHEBI:456216"/>
    </reaction>
    <physiologicalReaction direction="left-to-right" evidence="11">
        <dbReference type="Rhea" id="RHEA:13066"/>
    </physiologicalReaction>
</comment>
<keyword evidence="7 12" id="KW-0067">ATP-binding</keyword>
<dbReference type="GO" id="GO:0005743">
    <property type="term" value="C:mitochondrial inner membrane"/>
    <property type="evidence" value="ECO:0007669"/>
    <property type="project" value="UniProtKB-SubCell"/>
</dbReference>
<protein>
    <recommendedName>
        <fullName evidence="18">P-loop containing nucleoside triphosphate hydrolase protein</fullName>
    </recommendedName>
</protein>
<feature type="compositionally biased region" description="Basic and acidic residues" evidence="13">
    <location>
        <begin position="370"/>
        <end position="392"/>
    </location>
</feature>
<evidence type="ECO:0000256" key="9">
    <source>
        <dbReference type="ARBA" id="ARBA00023128"/>
    </source>
</evidence>
<accession>A0AAD5V4H3</accession>
<dbReference type="SUPFAM" id="SSF52540">
    <property type="entry name" value="P-loop containing nucleoside triphosphate hydrolases"/>
    <property type="match status" value="1"/>
</dbReference>
<reference evidence="16" key="1">
    <citation type="submission" date="2022-07" db="EMBL/GenBank/DDBJ databases">
        <title>Genome Sequence of Physisporinus lineatus.</title>
        <authorList>
            <person name="Buettner E."/>
        </authorList>
    </citation>
    <scope>NUCLEOTIDE SEQUENCE</scope>
    <source>
        <strain evidence="16">VT162</strain>
    </source>
</reference>
<evidence type="ECO:0000256" key="13">
    <source>
        <dbReference type="SAM" id="MobiDB-lite"/>
    </source>
</evidence>
<dbReference type="InterPro" id="IPR003960">
    <property type="entry name" value="ATPase_AAA_CS"/>
</dbReference>
<sequence length="646" mass="71807">MDSVEVIQKVVSAFASSFASNDTNNVTLSSASFSSSPVTTFSTTVTSLISMFLSFGALREWLKLIVVGGAIETARRLCFSLWYYAIESVWITASFDEDDSSYDWVMFWLSTHPKWSEYHVPDYFRVLRSSHRSLRCSAKARTVEISTRSFGLNSPAVSIAGDDTSELKGSRRLCYLPSLSETYSIWHKGHYMSVTRSQTQSSYYRTKETLQIRILALRQDVLSNLLLDAKKSYFTAQEDLISIYVSDTNGGWRLLSSRPKRPLRSIVLDPGIKDLLLEDAKDFMSSKSWYADRGIPFRRGYLLYGAPGSGKTSIIHSLAGELGLDVYVIPLSRAGLDDTALSDLISDLPEQCIALMEDIDAAFHHGLTRDFDNDDTQSEHSDEPPKPERHDAPVTSQSRITLSGLLNALDGVGAQEGRILFATTNRYFALDPALCRPGRMDIHVEFKLASKFQAEELYKCFYLPSESDTKDIATNATEKAKSENDGGSSLVSAKDPSASDEANPSSEAKETTALPPSQPASAIFSGNSHRVRAPNLSQDQVLSLARRFADAIPEREFSMASLQGYLMTHKSRPHEAVKEAESWVSRERSEKPKTSFHERSETSSTTLEVPEVVEVEVDKGSLEGGRSRRRRGGRGRGRGRSRRASH</sequence>
<dbReference type="InterPro" id="IPR003593">
    <property type="entry name" value="AAA+_ATPase"/>
</dbReference>
<feature type="region of interest" description="Disordered" evidence="13">
    <location>
        <begin position="571"/>
        <end position="646"/>
    </location>
</feature>
<dbReference type="InterPro" id="IPR057495">
    <property type="entry name" value="AAA_lid_BCS1"/>
</dbReference>
<evidence type="ECO:0000256" key="5">
    <source>
        <dbReference type="ARBA" id="ARBA00022792"/>
    </source>
</evidence>
<evidence type="ECO:0000259" key="14">
    <source>
        <dbReference type="SMART" id="SM00382"/>
    </source>
</evidence>